<keyword evidence="3" id="KW-1185">Reference proteome</keyword>
<dbReference type="AlphaFoldDB" id="A0AAP0C5G8"/>
<gene>
    <name evidence="2" type="ORF">SSX86_031102</name>
</gene>
<dbReference type="EMBL" id="JBCNJP010004145">
    <property type="protein sequence ID" value="KAK9049930.1"/>
    <property type="molecule type" value="Genomic_DNA"/>
</dbReference>
<dbReference type="PANTHER" id="PTHR46871">
    <property type="entry name" value="BROMO-ADJACENT HOMOLOGY (BAH) DOMAIN-CONTAINING PROTEIN"/>
    <property type="match status" value="1"/>
</dbReference>
<protein>
    <recommendedName>
        <fullName evidence="1">BAH domain-containing protein</fullName>
    </recommendedName>
</protein>
<dbReference type="InterPro" id="IPR043151">
    <property type="entry name" value="BAH_sf"/>
</dbReference>
<evidence type="ECO:0000313" key="2">
    <source>
        <dbReference type="EMBL" id="KAK9049930.1"/>
    </source>
</evidence>
<dbReference type="SMART" id="SM00439">
    <property type="entry name" value="BAH"/>
    <property type="match status" value="1"/>
</dbReference>
<evidence type="ECO:0000313" key="3">
    <source>
        <dbReference type="Proteomes" id="UP001408789"/>
    </source>
</evidence>
<dbReference type="PROSITE" id="PS51038">
    <property type="entry name" value="BAH"/>
    <property type="match status" value="1"/>
</dbReference>
<dbReference type="InterPro" id="IPR001025">
    <property type="entry name" value="BAH_dom"/>
</dbReference>
<sequence>MPNELHHARSIPDDVPHLVKVAKPIGDVVKISTEGTHQKNHYNAFDFDGSTYELGDTVLLAPYSQGKMVKPYVAMIKDITDTDNKGIVLNTQWFYRPEDAAPRNGKNMEPIGARELFYSFHMDEVPAETIIHKCIVHFVSAQNHIPARKEYPGFIVRKVYDPHSKRLFKLTNNGFLHYMQQEIDLLVRKTMCSLGIIHDIESRDDAVDQEDQSSRNRNE</sequence>
<dbReference type="PANTHER" id="PTHR46871:SF1">
    <property type="entry name" value="BROMO-ADJACENT HOMOLOGY (BAH) DOMAIN-CONTAINING PROTEIN"/>
    <property type="match status" value="1"/>
</dbReference>
<feature type="domain" description="BAH" evidence="1">
    <location>
        <begin position="50"/>
        <end position="171"/>
    </location>
</feature>
<reference evidence="2 3" key="1">
    <citation type="submission" date="2024-04" db="EMBL/GenBank/DDBJ databases">
        <title>The reference genome of an endangered Asteraceae, Deinandra increscens subsp. villosa, native to the Central Coast of California.</title>
        <authorList>
            <person name="Guilliams M."/>
            <person name="Hasenstab-Lehman K."/>
            <person name="Meyer R."/>
            <person name="Mcevoy S."/>
        </authorList>
    </citation>
    <scope>NUCLEOTIDE SEQUENCE [LARGE SCALE GENOMIC DNA]</scope>
    <source>
        <tissue evidence="2">Leaf</tissue>
    </source>
</reference>
<proteinExistence type="predicted"/>
<evidence type="ECO:0000259" key="1">
    <source>
        <dbReference type="PROSITE" id="PS51038"/>
    </source>
</evidence>
<comment type="caution">
    <text evidence="2">The sequence shown here is derived from an EMBL/GenBank/DDBJ whole genome shotgun (WGS) entry which is preliminary data.</text>
</comment>
<name>A0AAP0C5G8_9ASTR</name>
<dbReference type="Gene3D" id="2.30.30.490">
    <property type="match status" value="1"/>
</dbReference>
<organism evidence="2 3">
    <name type="scientific">Deinandra increscens subsp. villosa</name>
    <dbReference type="NCBI Taxonomy" id="3103831"/>
    <lineage>
        <taxon>Eukaryota</taxon>
        <taxon>Viridiplantae</taxon>
        <taxon>Streptophyta</taxon>
        <taxon>Embryophyta</taxon>
        <taxon>Tracheophyta</taxon>
        <taxon>Spermatophyta</taxon>
        <taxon>Magnoliopsida</taxon>
        <taxon>eudicotyledons</taxon>
        <taxon>Gunneridae</taxon>
        <taxon>Pentapetalae</taxon>
        <taxon>asterids</taxon>
        <taxon>campanulids</taxon>
        <taxon>Asterales</taxon>
        <taxon>Asteraceae</taxon>
        <taxon>Asteroideae</taxon>
        <taxon>Heliantheae alliance</taxon>
        <taxon>Madieae</taxon>
        <taxon>Madiinae</taxon>
        <taxon>Deinandra</taxon>
    </lineage>
</organism>
<dbReference type="GO" id="GO:0003682">
    <property type="term" value="F:chromatin binding"/>
    <property type="evidence" value="ECO:0007669"/>
    <property type="project" value="InterPro"/>
</dbReference>
<dbReference type="Pfam" id="PF01426">
    <property type="entry name" value="BAH"/>
    <property type="match status" value="1"/>
</dbReference>
<accession>A0AAP0C5G8</accession>
<dbReference type="Proteomes" id="UP001408789">
    <property type="component" value="Unassembled WGS sequence"/>
</dbReference>